<gene>
    <name evidence="1" type="ORF">IAD02_04145</name>
</gene>
<evidence type="ECO:0000313" key="1">
    <source>
        <dbReference type="EMBL" id="HIS71144.1"/>
    </source>
</evidence>
<reference evidence="1" key="2">
    <citation type="journal article" date="2021" name="PeerJ">
        <title>Extensive microbial diversity within the chicken gut microbiome revealed by metagenomics and culture.</title>
        <authorList>
            <person name="Gilroy R."/>
            <person name="Ravi A."/>
            <person name="Getino M."/>
            <person name="Pursley I."/>
            <person name="Horton D.L."/>
            <person name="Alikhan N.F."/>
            <person name="Baker D."/>
            <person name="Gharbi K."/>
            <person name="Hall N."/>
            <person name="Watson M."/>
            <person name="Adriaenssens E.M."/>
            <person name="Foster-Nyarko E."/>
            <person name="Jarju S."/>
            <person name="Secka A."/>
            <person name="Antonio M."/>
            <person name="Oren A."/>
            <person name="Chaudhuri R.R."/>
            <person name="La Ragione R."/>
            <person name="Hildebrand F."/>
            <person name="Pallen M.J."/>
        </authorList>
    </citation>
    <scope>NUCLEOTIDE SEQUENCE</scope>
    <source>
        <strain evidence="1">ChiGjej3B3-5194</strain>
    </source>
</reference>
<sequence length="241" mass="26596">MQPIVDIKTLAMVGCVRTAGGRYTLNIRGVGGKLRRVKNIGFGTQPFEVIAQFAGTPFIAIKKYTTTPRGVIPKLYLLNMVTGLVDESTRDGVGAIAFNPMTKQFAVAATIPQSIGVVGNQHKPGDAGDKNVPQIVTSATNGTAVQTIVRPPRPRRRKNKMRKMMRRRGGVKNIVASKKRGTARVAVKQPELSAKMTVPYSLKPRQKIKYNVLPPNVIAARRKFIQMQLQRKTMNAIQMQY</sequence>
<reference evidence="1" key="1">
    <citation type="submission" date="2020-10" db="EMBL/GenBank/DDBJ databases">
        <authorList>
            <person name="Gilroy R."/>
        </authorList>
    </citation>
    <scope>NUCLEOTIDE SEQUENCE</scope>
    <source>
        <strain evidence="1">ChiGjej3B3-5194</strain>
    </source>
</reference>
<comment type="caution">
    <text evidence="1">The sequence shown here is derived from an EMBL/GenBank/DDBJ whole genome shotgun (WGS) entry which is preliminary data.</text>
</comment>
<dbReference type="Proteomes" id="UP000886742">
    <property type="component" value="Unassembled WGS sequence"/>
</dbReference>
<organism evidence="1 2">
    <name type="scientific">Candidatus Enterousia intestinigallinarum</name>
    <dbReference type="NCBI Taxonomy" id="2840790"/>
    <lineage>
        <taxon>Bacteria</taxon>
        <taxon>Pseudomonadati</taxon>
        <taxon>Pseudomonadota</taxon>
        <taxon>Alphaproteobacteria</taxon>
        <taxon>Candidatus Enterousia</taxon>
    </lineage>
</organism>
<evidence type="ECO:0000313" key="2">
    <source>
        <dbReference type="Proteomes" id="UP000886742"/>
    </source>
</evidence>
<dbReference type="EMBL" id="DVJI01000012">
    <property type="protein sequence ID" value="HIS71144.1"/>
    <property type="molecule type" value="Genomic_DNA"/>
</dbReference>
<dbReference type="AlphaFoldDB" id="A0A9D1FG78"/>
<proteinExistence type="predicted"/>
<accession>A0A9D1FG78</accession>
<protein>
    <submittedName>
        <fullName evidence="1">Uncharacterized protein</fullName>
    </submittedName>
</protein>
<name>A0A9D1FG78_9PROT</name>